<dbReference type="PANTHER" id="PTHR12107">
    <property type="entry name" value="VOLTAGE-DEPENDENT CALCIUM CHANNEL GAMMA SUBUNIT"/>
    <property type="match status" value="1"/>
</dbReference>
<dbReference type="AlphaFoldDB" id="A0A914CBS1"/>
<keyword evidence="1" id="KW-0472">Membrane</keyword>
<organism evidence="2 3">
    <name type="scientific">Acrobeloides nanus</name>
    <dbReference type="NCBI Taxonomy" id="290746"/>
    <lineage>
        <taxon>Eukaryota</taxon>
        <taxon>Metazoa</taxon>
        <taxon>Ecdysozoa</taxon>
        <taxon>Nematoda</taxon>
        <taxon>Chromadorea</taxon>
        <taxon>Rhabditida</taxon>
        <taxon>Tylenchina</taxon>
        <taxon>Cephalobomorpha</taxon>
        <taxon>Cephaloboidea</taxon>
        <taxon>Cephalobidae</taxon>
        <taxon>Acrobeloides</taxon>
    </lineage>
</organism>
<accession>A0A914CBS1</accession>
<reference evidence="3" key="1">
    <citation type="submission" date="2022-11" db="UniProtKB">
        <authorList>
            <consortium name="WormBaseParasite"/>
        </authorList>
    </citation>
    <scope>IDENTIFICATION</scope>
</reference>
<feature type="transmembrane region" description="Helical" evidence="1">
    <location>
        <begin position="148"/>
        <end position="170"/>
    </location>
</feature>
<dbReference type="GO" id="GO:0016247">
    <property type="term" value="F:channel regulator activity"/>
    <property type="evidence" value="ECO:0007669"/>
    <property type="project" value="TreeGrafter"/>
</dbReference>
<evidence type="ECO:0000313" key="2">
    <source>
        <dbReference type="Proteomes" id="UP000887540"/>
    </source>
</evidence>
<sequence length="350" mass="40178">MSKSHGWLAKWLIHTKCTDDSRHFWQCIIGLLVLGMQIPPILLPNWLNIVEPRTINKTDDKGDIMEVPFDYHAGYFKICREFNENYTAYGVSEFEDKQLYFFMSFIKNFIGTPEFSYMCNWNPIYTGEDLTEFSFATIGILARLTVPALMHIIGASFCVMAFLLSLYGYWRKDVKTVYAAILYVLGGIVVSMSVLQFICIVDDEMHPRMKPNAAGEPSKFNYKYGISFLSAALCFLPVQLCVYLQTYGYFRRYPTPLSKAVVVPGLRELLSHAQKRNRIPLPGTYAFNEDNNNLYQMHSPIFPTHLSPYYRRESRTGRETPAFGIQHDLPSLSPPLTASIINKSSNVYFC</sequence>
<dbReference type="GO" id="GO:0019226">
    <property type="term" value="P:transmission of nerve impulse"/>
    <property type="evidence" value="ECO:0007669"/>
    <property type="project" value="TreeGrafter"/>
</dbReference>
<dbReference type="GO" id="GO:0098839">
    <property type="term" value="C:postsynaptic density membrane"/>
    <property type="evidence" value="ECO:0007669"/>
    <property type="project" value="TreeGrafter"/>
</dbReference>
<dbReference type="GO" id="GO:0098943">
    <property type="term" value="P:neurotransmitter receptor transport, postsynaptic endosome to lysosome"/>
    <property type="evidence" value="ECO:0007669"/>
    <property type="project" value="TreeGrafter"/>
</dbReference>
<dbReference type="InterPro" id="IPR051072">
    <property type="entry name" value="CACNG_subunit"/>
</dbReference>
<evidence type="ECO:0000313" key="3">
    <source>
        <dbReference type="WBParaSite" id="ACRNAN_Path_707.g2657.t1"/>
    </source>
</evidence>
<dbReference type="GO" id="GO:0098970">
    <property type="term" value="P:postsynaptic neurotransmitter receptor diffusion trapping"/>
    <property type="evidence" value="ECO:0007669"/>
    <property type="project" value="TreeGrafter"/>
</dbReference>
<dbReference type="GO" id="GO:0051968">
    <property type="term" value="P:positive regulation of synaptic transmission, glutamatergic"/>
    <property type="evidence" value="ECO:0007669"/>
    <property type="project" value="TreeGrafter"/>
</dbReference>
<feature type="transmembrane region" description="Helical" evidence="1">
    <location>
        <begin position="222"/>
        <end position="245"/>
    </location>
</feature>
<keyword evidence="2" id="KW-1185">Reference proteome</keyword>
<feature type="transmembrane region" description="Helical" evidence="1">
    <location>
        <begin position="176"/>
        <end position="201"/>
    </location>
</feature>
<dbReference type="GO" id="GO:0099590">
    <property type="term" value="P:neurotransmitter receptor internalization"/>
    <property type="evidence" value="ECO:0007669"/>
    <property type="project" value="TreeGrafter"/>
</dbReference>
<dbReference type="PANTHER" id="PTHR12107:SF6">
    <property type="entry name" value="STARGAZIN (MAMMALIAN CALCIUM CHANNEL) HOMOLOG"/>
    <property type="match status" value="1"/>
</dbReference>
<dbReference type="GO" id="GO:0032281">
    <property type="term" value="C:AMPA glutamate receptor complex"/>
    <property type="evidence" value="ECO:0007669"/>
    <property type="project" value="TreeGrafter"/>
</dbReference>
<dbReference type="Proteomes" id="UP000887540">
    <property type="component" value="Unplaced"/>
</dbReference>
<evidence type="ECO:0000256" key="1">
    <source>
        <dbReference type="SAM" id="Phobius"/>
    </source>
</evidence>
<keyword evidence="1" id="KW-0812">Transmembrane</keyword>
<protein>
    <submittedName>
        <fullName evidence="3">Uncharacterized protein</fullName>
    </submittedName>
</protein>
<proteinExistence type="predicted"/>
<dbReference type="Gene3D" id="1.20.140.150">
    <property type="match status" value="1"/>
</dbReference>
<keyword evidence="1" id="KW-1133">Transmembrane helix</keyword>
<dbReference type="WBParaSite" id="ACRNAN_Path_707.g2657.t1">
    <property type="protein sequence ID" value="ACRNAN_Path_707.g2657.t1"/>
    <property type="gene ID" value="ACRNAN_Path_707.g2657"/>
</dbReference>
<name>A0A914CBS1_9BILA</name>
<dbReference type="GO" id="GO:0005245">
    <property type="term" value="F:voltage-gated calcium channel activity"/>
    <property type="evidence" value="ECO:0007669"/>
    <property type="project" value="TreeGrafter"/>
</dbReference>